<dbReference type="Gene3D" id="3.60.20.10">
    <property type="entry name" value="Glutamine Phosphoribosylpyrophosphate, subunit 1, domain 1"/>
    <property type="match status" value="1"/>
</dbReference>
<keyword evidence="4" id="KW-0315">Glutamine amidotransferase</keyword>
<evidence type="ECO:0000313" key="8">
    <source>
        <dbReference type="EMBL" id="CAB4196156.1"/>
    </source>
</evidence>
<dbReference type="EMBL" id="LR797240">
    <property type="protein sequence ID" value="CAB4196156.1"/>
    <property type="molecule type" value="Genomic_DNA"/>
</dbReference>
<organism evidence="6">
    <name type="scientific">uncultured Caudovirales phage</name>
    <dbReference type="NCBI Taxonomy" id="2100421"/>
    <lineage>
        <taxon>Viruses</taxon>
        <taxon>Duplodnaviria</taxon>
        <taxon>Heunggongvirae</taxon>
        <taxon>Uroviricota</taxon>
        <taxon>Caudoviricetes</taxon>
        <taxon>Peduoviridae</taxon>
        <taxon>Maltschvirus</taxon>
        <taxon>Maltschvirus maltsch</taxon>
    </lineage>
</organism>
<gene>
    <name evidence="8" type="ORF">UFOVP1296_60</name>
    <name evidence="6" type="ORF">UFOVP471_34</name>
    <name evidence="7" type="ORF">UFOVP890_60</name>
</gene>
<dbReference type="PANTHER" id="PTHR10937">
    <property type="entry name" value="GLUCOSAMINE--FRUCTOSE-6-PHOSPHATE AMINOTRANSFERASE, ISOMERIZING"/>
    <property type="match status" value="1"/>
</dbReference>
<evidence type="ECO:0000259" key="5">
    <source>
        <dbReference type="PROSITE" id="PS51278"/>
    </source>
</evidence>
<dbReference type="CDD" id="cd00352">
    <property type="entry name" value="Gn_AT_II"/>
    <property type="match status" value="1"/>
</dbReference>
<evidence type="ECO:0000313" key="6">
    <source>
        <dbReference type="EMBL" id="CAB4144350.1"/>
    </source>
</evidence>
<dbReference type="EC" id="2.6.1.16" evidence="2"/>
<proteinExistence type="predicted"/>
<dbReference type="PROSITE" id="PS51278">
    <property type="entry name" value="GATASE_TYPE_2"/>
    <property type="match status" value="1"/>
</dbReference>
<dbReference type="EMBL" id="LR796845">
    <property type="protein sequence ID" value="CAB4169581.1"/>
    <property type="molecule type" value="Genomic_DNA"/>
</dbReference>
<evidence type="ECO:0000256" key="1">
    <source>
        <dbReference type="ARBA" id="ARBA00001031"/>
    </source>
</evidence>
<dbReference type="EMBL" id="LR796438">
    <property type="protein sequence ID" value="CAB4144350.1"/>
    <property type="molecule type" value="Genomic_DNA"/>
</dbReference>
<evidence type="ECO:0000256" key="4">
    <source>
        <dbReference type="ARBA" id="ARBA00022962"/>
    </source>
</evidence>
<keyword evidence="3" id="KW-0808">Transferase</keyword>
<evidence type="ECO:0000256" key="3">
    <source>
        <dbReference type="ARBA" id="ARBA00022679"/>
    </source>
</evidence>
<dbReference type="Pfam" id="PF13522">
    <property type="entry name" value="GATase_6"/>
    <property type="match status" value="1"/>
</dbReference>
<sequence>MCGIAGFSISDQDHRHINCRKLAKALALQIERRGTDATGVAWSQQDDDNALGIWYMKDAIAASQFVDSMDQMAKFTRSAIIHTRYATKGSPKNNDNNHPILVGDTIGIHNGGIRNDDEIIEMVGTGRTGQVDTEAIFRLIDATNEPTDVLHELQGSAAIAWFNVNQPTVLNVGRIRQSPLWIGQTLGGSMVFASTEQMLRTAAMQSGVKLTSVKEIPEGLFLKYENGKVVDVAILQEGVAA</sequence>
<protein>
    <recommendedName>
        <fullName evidence="2">glutamine--fructose-6-phosphate transaminase (isomerizing)</fullName>
        <ecNumber evidence="2">2.6.1.16</ecNumber>
    </recommendedName>
</protein>
<evidence type="ECO:0000313" key="7">
    <source>
        <dbReference type="EMBL" id="CAB4169581.1"/>
    </source>
</evidence>
<dbReference type="InterPro" id="IPR029055">
    <property type="entry name" value="Ntn_hydrolases_N"/>
</dbReference>
<feature type="domain" description="Glutamine amidotransferase type-2" evidence="5">
    <location>
        <begin position="2"/>
        <end position="227"/>
    </location>
</feature>
<dbReference type="SUPFAM" id="SSF56235">
    <property type="entry name" value="N-terminal nucleophile aminohydrolases (Ntn hydrolases)"/>
    <property type="match status" value="1"/>
</dbReference>
<name>A0A6J5MGU5_9CAUD</name>
<accession>A0A6J5MGU5</accession>
<dbReference type="InterPro" id="IPR017932">
    <property type="entry name" value="GATase_2_dom"/>
</dbReference>
<reference evidence="6" key="1">
    <citation type="submission" date="2020-04" db="EMBL/GenBank/DDBJ databases">
        <authorList>
            <person name="Chiriac C."/>
            <person name="Salcher M."/>
            <person name="Ghai R."/>
            <person name="Kavagutti S V."/>
        </authorList>
    </citation>
    <scope>NUCLEOTIDE SEQUENCE</scope>
</reference>
<evidence type="ECO:0000256" key="2">
    <source>
        <dbReference type="ARBA" id="ARBA00012916"/>
    </source>
</evidence>
<comment type="catalytic activity">
    <reaction evidence="1">
        <text>D-fructose 6-phosphate + L-glutamine = D-glucosamine 6-phosphate + L-glutamate</text>
        <dbReference type="Rhea" id="RHEA:13237"/>
        <dbReference type="ChEBI" id="CHEBI:29985"/>
        <dbReference type="ChEBI" id="CHEBI:58359"/>
        <dbReference type="ChEBI" id="CHEBI:58725"/>
        <dbReference type="ChEBI" id="CHEBI:61527"/>
        <dbReference type="EC" id="2.6.1.16"/>
    </reaction>
</comment>
<dbReference type="GO" id="GO:0004360">
    <property type="term" value="F:glutamine-fructose-6-phosphate transaminase (isomerizing) activity"/>
    <property type="evidence" value="ECO:0007669"/>
    <property type="project" value="UniProtKB-EC"/>
</dbReference>